<gene>
    <name evidence="2" type="ORF">SAMN05421831_103172</name>
</gene>
<dbReference type="Gene3D" id="3.90.1200.10">
    <property type="match status" value="1"/>
</dbReference>
<dbReference type="Proteomes" id="UP000242999">
    <property type="component" value="Unassembled WGS sequence"/>
</dbReference>
<dbReference type="SUPFAM" id="SSF52540">
    <property type="entry name" value="P-loop containing nucleoside triphosphate hydrolases"/>
    <property type="match status" value="1"/>
</dbReference>
<dbReference type="PANTHER" id="PTHR43883:SF1">
    <property type="entry name" value="GLUCONOKINASE"/>
    <property type="match status" value="1"/>
</dbReference>
<dbReference type="OrthoDB" id="9810277at2"/>
<dbReference type="Gene3D" id="3.40.50.300">
    <property type="entry name" value="P-loop containing nucleotide triphosphate hydrolases"/>
    <property type="match status" value="1"/>
</dbReference>
<name>A0A1H6RI79_9GAMM</name>
<evidence type="ECO:0000313" key="2">
    <source>
        <dbReference type="EMBL" id="SEI52227.1"/>
    </source>
</evidence>
<dbReference type="EMBL" id="FNYH01000003">
    <property type="protein sequence ID" value="SEI52227.1"/>
    <property type="molecule type" value="Genomic_DNA"/>
</dbReference>
<keyword evidence="3" id="KW-1185">Reference proteome</keyword>
<dbReference type="RefSeq" id="WP_093308826.1">
    <property type="nucleotide sequence ID" value="NZ_FNYH01000003.1"/>
</dbReference>
<dbReference type="PANTHER" id="PTHR43883">
    <property type="entry name" value="SLR0207 PROTEIN"/>
    <property type="match status" value="1"/>
</dbReference>
<dbReference type="Pfam" id="PF13671">
    <property type="entry name" value="AAA_33"/>
    <property type="match status" value="1"/>
</dbReference>
<dbReference type="AlphaFoldDB" id="A0A1H6RI79"/>
<evidence type="ECO:0000259" key="1">
    <source>
        <dbReference type="Pfam" id="PF01636"/>
    </source>
</evidence>
<sequence length="521" mass="58877">MSSELIASLQNSQVYAHATQEFHVYETHISWVVLTGEYAYKIKKPVNFGFLDFSSLEQRRYFCEQEVKLNQRLAPELYLKVVPISGTCTQPLLGDTRQVFEYAIKMRQFDPKQVLNEVQARGELEIRHMQDLATKLADFHQKIACADASFTLGTPAQVWAPMLQNFQQIEPLLTDAQDQQQMQQLAAWAQETYQRLQPLLAERLAKGFVRECHGDVHLANVTLIDDEVKLFDCIEFNDEFRWIDVMSEIAFIVMDLEDRGLEAYAHSFLNTYLEMTGDYQGLALLDFYKAYRAMVRAKINLFCAADPQASDTQKAAALANYRSYAQLAESYTELKSPYLLLTLGVAGSGKSTLSAYVLQQLGGIRLRSDVERKRLFGLAADANSHSALASGIYTQEATEKTYAHLAQTAQALLQAGYSVTLDATHLRRWQRDAMRQVAENLGLPALVIVLQAPLDILEARIRKRALRKGEASEATLEVLHQQLAQLEPLTPEEEIYALHVDTEAPKANQQLVTCLQQRLSS</sequence>
<evidence type="ECO:0000313" key="3">
    <source>
        <dbReference type="Proteomes" id="UP000242999"/>
    </source>
</evidence>
<feature type="domain" description="Aminoglycoside phosphotransferase" evidence="1">
    <location>
        <begin position="64"/>
        <end position="284"/>
    </location>
</feature>
<dbReference type="InterPro" id="IPR011009">
    <property type="entry name" value="Kinase-like_dom_sf"/>
</dbReference>
<protein>
    <recommendedName>
        <fullName evidence="1">Aminoglycoside phosphotransferase domain-containing protein</fullName>
    </recommendedName>
</protein>
<reference evidence="3" key="1">
    <citation type="submission" date="2016-10" db="EMBL/GenBank/DDBJ databases">
        <authorList>
            <person name="Varghese N."/>
            <person name="Submissions S."/>
        </authorList>
    </citation>
    <scope>NUCLEOTIDE SEQUENCE [LARGE SCALE GENOMIC DNA]</scope>
    <source>
        <strain evidence="3">DSM 7165</strain>
    </source>
</reference>
<organism evidence="2 3">
    <name type="scientific">Allopseudospirillum japonicum</name>
    <dbReference type="NCBI Taxonomy" id="64971"/>
    <lineage>
        <taxon>Bacteria</taxon>
        <taxon>Pseudomonadati</taxon>
        <taxon>Pseudomonadota</taxon>
        <taxon>Gammaproteobacteria</taxon>
        <taxon>Oceanospirillales</taxon>
        <taxon>Oceanospirillaceae</taxon>
        <taxon>Allopseudospirillum</taxon>
    </lineage>
</organism>
<dbReference type="InterPro" id="IPR052732">
    <property type="entry name" value="Cell-binding_unc_protein"/>
</dbReference>
<dbReference type="SUPFAM" id="SSF56112">
    <property type="entry name" value="Protein kinase-like (PK-like)"/>
    <property type="match status" value="1"/>
</dbReference>
<dbReference type="STRING" id="64971.SAMN05421831_103172"/>
<dbReference type="Pfam" id="PF01636">
    <property type="entry name" value="APH"/>
    <property type="match status" value="1"/>
</dbReference>
<dbReference type="InterPro" id="IPR027417">
    <property type="entry name" value="P-loop_NTPase"/>
</dbReference>
<dbReference type="InterPro" id="IPR002575">
    <property type="entry name" value="Aminoglycoside_PTrfase"/>
</dbReference>
<proteinExistence type="predicted"/>
<accession>A0A1H6RI79</accession>